<dbReference type="InterPro" id="IPR009875">
    <property type="entry name" value="PilZ_domain"/>
</dbReference>
<reference evidence="3" key="1">
    <citation type="submission" date="2017-09" db="EMBL/GenBank/DDBJ databases">
        <authorList>
            <person name="Varghese N."/>
            <person name="Submissions S."/>
        </authorList>
    </citation>
    <scope>NUCLEOTIDE SEQUENCE [LARGE SCALE GENOMIC DNA]</scope>
    <source>
        <strain evidence="3">DSM 15103</strain>
    </source>
</reference>
<dbReference type="Pfam" id="PF07238">
    <property type="entry name" value="PilZ"/>
    <property type="match status" value="1"/>
</dbReference>
<dbReference type="AlphaFoldDB" id="A0A285N1H9"/>
<dbReference type="OrthoDB" id="13949at2"/>
<dbReference type="Gene3D" id="2.40.10.220">
    <property type="entry name" value="predicted glycosyltransferase like domains"/>
    <property type="match status" value="1"/>
</dbReference>
<sequence>MDITKNIFNSLIKTDEFFREYKEKFVKEFSSYFTKISKKTIPEIRIKSLAGNLYDELFSFKNSPFDQLYSLGLKMYETKVDIRAVLSKVFMVMAKDFLEYLIQEDKDIIYLKNFISLIEIYLSTLDKANIDYIDTLQEKISEITGEKKTEETENIIDILKVKKEDIKVIDYFFEVPVVCKAKFLRAEGRNVFFDVSNCINKIFEKDHYVFIKVENLNKTIECKIKEIDYNRGILILTDFRYAPIPQEKRRYIRVRLSKKLPVVIIKNSTEVKGIIDDISVGGIGVFLTDTDNLTTGDTVDIIFVLDGYTVNVLGQIRYLSSLGRTTRAGIKFLNLSGRDEEIIGEFATKRQFEILKKLRQL</sequence>
<dbReference type="EMBL" id="OBEI01000001">
    <property type="protein sequence ID" value="SNZ02637.1"/>
    <property type="molecule type" value="Genomic_DNA"/>
</dbReference>
<protein>
    <submittedName>
        <fullName evidence="2">PilZ domain-containing protein</fullName>
    </submittedName>
</protein>
<dbReference type="SUPFAM" id="SSF141371">
    <property type="entry name" value="PilZ domain-like"/>
    <property type="match status" value="1"/>
</dbReference>
<keyword evidence="3" id="KW-1185">Reference proteome</keyword>
<evidence type="ECO:0000313" key="2">
    <source>
        <dbReference type="EMBL" id="SNZ02637.1"/>
    </source>
</evidence>
<accession>A0A285N1H9</accession>
<gene>
    <name evidence="2" type="ORF">SAMN06265182_0170</name>
</gene>
<evidence type="ECO:0000259" key="1">
    <source>
        <dbReference type="Pfam" id="PF07238"/>
    </source>
</evidence>
<dbReference type="Proteomes" id="UP000219036">
    <property type="component" value="Unassembled WGS sequence"/>
</dbReference>
<dbReference type="GO" id="GO:0035438">
    <property type="term" value="F:cyclic-di-GMP binding"/>
    <property type="evidence" value="ECO:0007669"/>
    <property type="project" value="InterPro"/>
</dbReference>
<dbReference type="RefSeq" id="WP_096999373.1">
    <property type="nucleotide sequence ID" value="NZ_OBEI01000001.1"/>
</dbReference>
<feature type="domain" description="PilZ" evidence="1">
    <location>
        <begin position="247"/>
        <end position="346"/>
    </location>
</feature>
<evidence type="ECO:0000313" key="3">
    <source>
        <dbReference type="Proteomes" id="UP000219036"/>
    </source>
</evidence>
<name>A0A285N1H9_9AQUI</name>
<proteinExistence type="predicted"/>
<organism evidence="2 3">
    <name type="scientific">Persephonella hydrogeniphila</name>
    <dbReference type="NCBI Taxonomy" id="198703"/>
    <lineage>
        <taxon>Bacteria</taxon>
        <taxon>Pseudomonadati</taxon>
        <taxon>Aquificota</taxon>
        <taxon>Aquificia</taxon>
        <taxon>Aquificales</taxon>
        <taxon>Hydrogenothermaceae</taxon>
        <taxon>Persephonella</taxon>
    </lineage>
</organism>